<keyword evidence="3" id="KW-1185">Reference proteome</keyword>
<dbReference type="PANTHER" id="PTHR38011:SF11">
    <property type="entry name" value="2,5-DIAMINO-6-RIBOSYLAMINO-4(3H)-PYRIMIDINONE 5'-PHOSPHATE REDUCTASE"/>
    <property type="match status" value="1"/>
</dbReference>
<feature type="domain" description="Bacterial bifunctional deaminase-reductase C-terminal" evidence="1">
    <location>
        <begin position="3"/>
        <end position="179"/>
    </location>
</feature>
<dbReference type="PANTHER" id="PTHR38011">
    <property type="entry name" value="DIHYDROFOLATE REDUCTASE FAMILY PROTEIN (AFU_ORTHOLOGUE AFUA_8G06820)"/>
    <property type="match status" value="1"/>
</dbReference>
<dbReference type="Pfam" id="PF01872">
    <property type="entry name" value="RibD_C"/>
    <property type="match status" value="1"/>
</dbReference>
<name>A0A9X0QIE9_9BACT</name>
<dbReference type="Gene3D" id="3.40.430.10">
    <property type="entry name" value="Dihydrofolate Reductase, subunit A"/>
    <property type="match status" value="1"/>
</dbReference>
<protein>
    <submittedName>
        <fullName evidence="2">Dihydrofolate reductase</fullName>
    </submittedName>
</protein>
<accession>A0A9X0QIE9</accession>
<reference evidence="2 3" key="1">
    <citation type="submission" date="2020-08" db="EMBL/GenBank/DDBJ databases">
        <title>Genomic Encyclopedia of Type Strains, Phase IV (KMG-V): Genome sequencing to study the core and pangenomes of soil and plant-associated prokaryotes.</title>
        <authorList>
            <person name="Whitman W."/>
        </authorList>
    </citation>
    <scope>NUCLEOTIDE SEQUENCE [LARGE SCALE GENOMIC DNA]</scope>
    <source>
        <strain evidence="2 3">X5P2</strain>
    </source>
</reference>
<dbReference type="Proteomes" id="UP000535182">
    <property type="component" value="Unassembled WGS sequence"/>
</dbReference>
<evidence type="ECO:0000259" key="1">
    <source>
        <dbReference type="Pfam" id="PF01872"/>
    </source>
</evidence>
<dbReference type="RefSeq" id="WP_183980951.1">
    <property type="nucleotide sequence ID" value="NZ_JACHEB010000013.1"/>
</dbReference>
<dbReference type="InterPro" id="IPR002734">
    <property type="entry name" value="RibDG_C"/>
</dbReference>
<evidence type="ECO:0000313" key="3">
    <source>
        <dbReference type="Proteomes" id="UP000535182"/>
    </source>
</evidence>
<dbReference type="EMBL" id="JACHEB010000013">
    <property type="protein sequence ID" value="MBB5331066.1"/>
    <property type="molecule type" value="Genomic_DNA"/>
</dbReference>
<organism evidence="2 3">
    <name type="scientific">Tunturiibacter gelidiferens</name>
    <dbReference type="NCBI Taxonomy" id="3069689"/>
    <lineage>
        <taxon>Bacteria</taxon>
        <taxon>Pseudomonadati</taxon>
        <taxon>Acidobacteriota</taxon>
        <taxon>Terriglobia</taxon>
        <taxon>Terriglobales</taxon>
        <taxon>Acidobacteriaceae</taxon>
        <taxon>Tunturiibacter</taxon>
    </lineage>
</organism>
<dbReference type="InterPro" id="IPR050765">
    <property type="entry name" value="Riboflavin_Biosynth_HTPR"/>
</dbReference>
<gene>
    <name evidence="2" type="ORF">HDF14_004704</name>
</gene>
<dbReference type="AlphaFoldDB" id="A0A9X0QIE9"/>
<sequence>MQTVMVFNNVSVDGYIADDKGDMSFARNEDAEWNEFTRGNAKGGGMLLFGRKTYDLMVSFWPTPVAAAMMPEVAEKMNSAKKVVFSKTMEKAEWKNTTLVKSDPVEAVRKMKSEAGEGIVIFGSGTIVAQLAGAGLIDEYLIAVIPVALGGGRTMFEGLEEKQRLKLTKHRVFGNGNVLLHYEPVR</sequence>
<dbReference type="InterPro" id="IPR024072">
    <property type="entry name" value="DHFR-like_dom_sf"/>
</dbReference>
<proteinExistence type="predicted"/>
<dbReference type="SUPFAM" id="SSF53597">
    <property type="entry name" value="Dihydrofolate reductase-like"/>
    <property type="match status" value="1"/>
</dbReference>
<evidence type="ECO:0000313" key="2">
    <source>
        <dbReference type="EMBL" id="MBB5331066.1"/>
    </source>
</evidence>
<dbReference type="GO" id="GO:0008703">
    <property type="term" value="F:5-amino-6-(5-phosphoribosylamino)uracil reductase activity"/>
    <property type="evidence" value="ECO:0007669"/>
    <property type="project" value="InterPro"/>
</dbReference>
<comment type="caution">
    <text evidence="2">The sequence shown here is derived from an EMBL/GenBank/DDBJ whole genome shotgun (WGS) entry which is preliminary data.</text>
</comment>
<dbReference type="GO" id="GO:0009231">
    <property type="term" value="P:riboflavin biosynthetic process"/>
    <property type="evidence" value="ECO:0007669"/>
    <property type="project" value="InterPro"/>
</dbReference>